<dbReference type="InterPro" id="IPR051122">
    <property type="entry name" value="SDR_DHRS6-like"/>
</dbReference>
<gene>
    <name evidence="3" type="ORF">GR212_32425</name>
</gene>
<dbReference type="PANTHER" id="PTHR43477:SF1">
    <property type="entry name" value="DIHYDROANTICAPSIN 7-DEHYDROGENASE"/>
    <property type="match status" value="1"/>
</dbReference>
<dbReference type="PANTHER" id="PTHR43477">
    <property type="entry name" value="DIHYDROANTICAPSIN 7-DEHYDROGENASE"/>
    <property type="match status" value="1"/>
</dbReference>
<evidence type="ECO:0000256" key="1">
    <source>
        <dbReference type="ARBA" id="ARBA00006484"/>
    </source>
</evidence>
<dbReference type="PRINTS" id="PR00081">
    <property type="entry name" value="GDHRDH"/>
</dbReference>
<accession>A0A6L9UFX8</accession>
<sequence length="244" mass="25511">MAIGNIANTRILIVGGSSGMGLALAKQSLEAGAEVIIVGRNEDKLRHAYEKLRSPAISTAVADIAREEDVAALFDGIGRLDHIVSTAADIEGAYELLPALKLEAVQRAMASKVYGPLFLAKYGAHSLSAGGSITFTSGIAAYRPAMRGSVVAAINAALEGLVRALAIELAPIRVNAVSPGWVDTPIWTFVAGDRKDETLDAMAKRLPVGRVGRPEDIADAIGYLMGNGFTTGSVLHVEGGHRLI</sequence>
<dbReference type="InterPro" id="IPR036291">
    <property type="entry name" value="NAD(P)-bd_dom_sf"/>
</dbReference>
<dbReference type="GO" id="GO:0016491">
    <property type="term" value="F:oxidoreductase activity"/>
    <property type="evidence" value="ECO:0007669"/>
    <property type="project" value="UniProtKB-KW"/>
</dbReference>
<dbReference type="NCBIfam" id="NF005449">
    <property type="entry name" value="PRK07041.1"/>
    <property type="match status" value="1"/>
</dbReference>
<evidence type="ECO:0000256" key="2">
    <source>
        <dbReference type="ARBA" id="ARBA00023002"/>
    </source>
</evidence>
<dbReference type="InterPro" id="IPR002347">
    <property type="entry name" value="SDR_fam"/>
</dbReference>
<protein>
    <submittedName>
        <fullName evidence="3">SDR family oxidoreductase</fullName>
    </submittedName>
</protein>
<dbReference type="RefSeq" id="WP_163993360.1">
    <property type="nucleotide sequence ID" value="NZ_WUEY01000028.1"/>
</dbReference>
<dbReference type="SUPFAM" id="SSF51735">
    <property type="entry name" value="NAD(P)-binding Rossmann-fold domains"/>
    <property type="match status" value="1"/>
</dbReference>
<dbReference type="EMBL" id="WUEY01000028">
    <property type="protein sequence ID" value="NEI74269.1"/>
    <property type="molecule type" value="Genomic_DNA"/>
</dbReference>
<comment type="caution">
    <text evidence="3">The sequence shown here is derived from an EMBL/GenBank/DDBJ whole genome shotgun (WGS) entry which is preliminary data.</text>
</comment>
<reference evidence="3 4" key="1">
    <citation type="submission" date="2019-12" db="EMBL/GenBank/DDBJ databases">
        <title>Rhizobium genotypes associated with high levels of biological nitrogen fixation by grain legumes in a temperate-maritime cropping system.</title>
        <authorList>
            <person name="Maluk M."/>
            <person name="Francesc Ferrando Molina F."/>
            <person name="Lopez Del Egido L."/>
            <person name="Lafos M."/>
            <person name="Langarica-Fuentes A."/>
            <person name="Gebre Yohannes G."/>
            <person name="Young M.W."/>
            <person name="Martin P."/>
            <person name="Gantlett R."/>
            <person name="Kenicer G."/>
            <person name="Hawes C."/>
            <person name="Begg G.S."/>
            <person name="Quilliam R.S."/>
            <person name="Squire G.R."/>
            <person name="Poole P.S."/>
            <person name="Young P.W."/>
            <person name="Iannetta P.M."/>
            <person name="James E.K."/>
        </authorList>
    </citation>
    <scope>NUCLEOTIDE SEQUENCE [LARGE SCALE GENOMIC DNA]</scope>
    <source>
        <strain evidence="3 4">JHI1118</strain>
    </source>
</reference>
<dbReference type="AlphaFoldDB" id="A0A6L9UFX8"/>
<proteinExistence type="inferred from homology"/>
<dbReference type="Pfam" id="PF13561">
    <property type="entry name" value="adh_short_C2"/>
    <property type="match status" value="1"/>
</dbReference>
<dbReference type="Gene3D" id="3.40.50.720">
    <property type="entry name" value="NAD(P)-binding Rossmann-like Domain"/>
    <property type="match status" value="1"/>
</dbReference>
<evidence type="ECO:0000313" key="4">
    <source>
        <dbReference type="Proteomes" id="UP000483035"/>
    </source>
</evidence>
<organism evidence="3 4">
    <name type="scientific">Rhizobium lusitanum</name>
    <dbReference type="NCBI Taxonomy" id="293958"/>
    <lineage>
        <taxon>Bacteria</taxon>
        <taxon>Pseudomonadati</taxon>
        <taxon>Pseudomonadota</taxon>
        <taxon>Alphaproteobacteria</taxon>
        <taxon>Hyphomicrobiales</taxon>
        <taxon>Rhizobiaceae</taxon>
        <taxon>Rhizobium/Agrobacterium group</taxon>
        <taxon>Rhizobium</taxon>
    </lineage>
</organism>
<dbReference type="CDD" id="cd11731">
    <property type="entry name" value="Lin1944_like_SDR_c"/>
    <property type="match status" value="1"/>
</dbReference>
<evidence type="ECO:0000313" key="3">
    <source>
        <dbReference type="EMBL" id="NEI74269.1"/>
    </source>
</evidence>
<comment type="similarity">
    <text evidence="1">Belongs to the short-chain dehydrogenases/reductases (SDR) family.</text>
</comment>
<name>A0A6L9UFX8_9HYPH</name>
<dbReference type="Proteomes" id="UP000483035">
    <property type="component" value="Unassembled WGS sequence"/>
</dbReference>
<keyword evidence="2" id="KW-0560">Oxidoreductase</keyword>